<dbReference type="EMBL" id="RCCT01000001">
    <property type="protein sequence ID" value="RLK10920.1"/>
    <property type="molecule type" value="Genomic_DNA"/>
</dbReference>
<dbReference type="PANTHER" id="PTHR36437">
    <property type="entry name" value="GLYOXALASE/BLEOMYCIN RESISTANCE PROTEIN/DIOXYGENASE"/>
    <property type="match status" value="1"/>
</dbReference>
<protein>
    <submittedName>
        <fullName evidence="2">Catechol 2,3-dioxygenase-like lactoylglutathione lyase family enzyme</fullName>
    </submittedName>
</protein>
<dbReference type="Pfam" id="PF00903">
    <property type="entry name" value="Glyoxalase"/>
    <property type="match status" value="1"/>
</dbReference>
<dbReference type="InterPro" id="IPR029068">
    <property type="entry name" value="Glyas_Bleomycin-R_OHBP_Dase"/>
</dbReference>
<evidence type="ECO:0000313" key="2">
    <source>
        <dbReference type="EMBL" id="RLK10920.1"/>
    </source>
</evidence>
<dbReference type="Gene3D" id="3.10.180.10">
    <property type="entry name" value="2,3-Dihydroxybiphenyl 1,2-Dioxygenase, domain 1"/>
    <property type="match status" value="1"/>
</dbReference>
<keyword evidence="2" id="KW-0560">Oxidoreductase</keyword>
<dbReference type="PROSITE" id="PS51819">
    <property type="entry name" value="VOC"/>
    <property type="match status" value="1"/>
</dbReference>
<proteinExistence type="predicted"/>
<dbReference type="STRING" id="981384.GCA_000192475_02086"/>
<gene>
    <name evidence="2" type="ORF">CLV75_0908</name>
</gene>
<dbReference type="GO" id="GO:0051213">
    <property type="term" value="F:dioxygenase activity"/>
    <property type="evidence" value="ECO:0007669"/>
    <property type="project" value="UniProtKB-KW"/>
</dbReference>
<dbReference type="GO" id="GO:0016829">
    <property type="term" value="F:lyase activity"/>
    <property type="evidence" value="ECO:0007669"/>
    <property type="project" value="UniProtKB-KW"/>
</dbReference>
<dbReference type="InterPro" id="IPR004360">
    <property type="entry name" value="Glyas_Fos-R_dOase_dom"/>
</dbReference>
<evidence type="ECO:0000259" key="1">
    <source>
        <dbReference type="PROSITE" id="PS51819"/>
    </source>
</evidence>
<comment type="caution">
    <text evidence="2">The sequence shown here is derived from an EMBL/GenBank/DDBJ whole genome shotgun (WGS) entry which is preliminary data.</text>
</comment>
<dbReference type="PANTHER" id="PTHR36437:SF2">
    <property type="entry name" value="GLYOXALASE_BLEOMYCIN RESISTANCE PROTEIN_DIOXYGENASE"/>
    <property type="match status" value="1"/>
</dbReference>
<dbReference type="OrthoDB" id="9794917at2"/>
<sequence>MRQSLHAVTLVVPDYDDAIAFYTNMLSFSLLQDIDLGGGKRWVRVAPPGSSGGTLLLARAVNEIQRSCIGNQTGGRVGFFLETDDFNRDYENMRVNGVHFEEPPRYEPYGTVAVWRDPFGNRWDLIQFT</sequence>
<dbReference type="InterPro" id="IPR037523">
    <property type="entry name" value="VOC_core"/>
</dbReference>
<reference evidence="2 3" key="1">
    <citation type="submission" date="2018-10" db="EMBL/GenBank/DDBJ databases">
        <title>Genomic Encyclopedia of Archaeal and Bacterial Type Strains, Phase II (KMG-II): from individual species to whole genera.</title>
        <authorList>
            <person name="Goeker M."/>
        </authorList>
    </citation>
    <scope>NUCLEOTIDE SEQUENCE [LARGE SCALE GENOMIC DNA]</scope>
    <source>
        <strain evidence="2 3">DSM 29317</strain>
    </source>
</reference>
<feature type="domain" description="VOC" evidence="1">
    <location>
        <begin position="4"/>
        <end position="128"/>
    </location>
</feature>
<accession>A0A497ZNN6</accession>
<dbReference type="AlphaFoldDB" id="A0A497ZNN6"/>
<dbReference type="SUPFAM" id="SSF54593">
    <property type="entry name" value="Glyoxalase/Bleomycin resistance protein/Dihydroxybiphenyl dioxygenase"/>
    <property type="match status" value="1"/>
</dbReference>
<keyword evidence="3" id="KW-1185">Reference proteome</keyword>
<organism evidence="2 3">
    <name type="scientific">Ruegeria conchae</name>
    <dbReference type="NCBI Taxonomy" id="981384"/>
    <lineage>
        <taxon>Bacteria</taxon>
        <taxon>Pseudomonadati</taxon>
        <taxon>Pseudomonadota</taxon>
        <taxon>Alphaproteobacteria</taxon>
        <taxon>Rhodobacterales</taxon>
        <taxon>Roseobacteraceae</taxon>
        <taxon>Ruegeria</taxon>
    </lineage>
</organism>
<evidence type="ECO:0000313" key="3">
    <source>
        <dbReference type="Proteomes" id="UP000271700"/>
    </source>
</evidence>
<dbReference type="Proteomes" id="UP000271700">
    <property type="component" value="Unassembled WGS sequence"/>
</dbReference>
<keyword evidence="2" id="KW-0223">Dioxygenase</keyword>
<keyword evidence="2" id="KW-0456">Lyase</keyword>
<name>A0A497ZNN6_9RHOB</name>
<dbReference type="RefSeq" id="WP_010442166.1">
    <property type="nucleotide sequence ID" value="NZ_AEYW01000013.1"/>
</dbReference>